<protein>
    <recommendedName>
        <fullName evidence="3">DNA-binding protein</fullName>
    </recommendedName>
</protein>
<proteinExistence type="predicted"/>
<dbReference type="Proteomes" id="UP000535937">
    <property type="component" value="Unassembled WGS sequence"/>
</dbReference>
<dbReference type="AlphaFoldDB" id="A0A7W4Z912"/>
<reference evidence="1 2" key="1">
    <citation type="submission" date="2020-08" db="EMBL/GenBank/DDBJ databases">
        <title>Genomic Encyclopedia of Type Strains, Phase III (KMG-III): the genomes of soil and plant-associated and newly described type strains.</title>
        <authorList>
            <person name="Whitman W."/>
        </authorList>
    </citation>
    <scope>NUCLEOTIDE SEQUENCE [LARGE SCALE GENOMIC DNA]</scope>
    <source>
        <strain evidence="1 2">CECT 8799</strain>
    </source>
</reference>
<name>A0A7W4Z912_9GAMM</name>
<keyword evidence="2" id="KW-1185">Reference proteome</keyword>
<dbReference type="EMBL" id="JACHWZ010000007">
    <property type="protein sequence ID" value="MBB3061106.1"/>
    <property type="molecule type" value="Genomic_DNA"/>
</dbReference>
<evidence type="ECO:0008006" key="3">
    <source>
        <dbReference type="Google" id="ProtNLM"/>
    </source>
</evidence>
<comment type="caution">
    <text evidence="1">The sequence shown here is derived from an EMBL/GenBank/DDBJ whole genome shotgun (WGS) entry which is preliminary data.</text>
</comment>
<gene>
    <name evidence="1" type="ORF">FHS09_001936</name>
</gene>
<sequence>MTDAVIDEIAEKVGRDVRHFLRAGYYGPQRSTIVQPLPVEESAFLEAHGADFTANSKAVAEQRARAHALYRAIIKTSLGPEEVRRHLNVSGSRLRQRVQDGSLYVLSEDSSRVYPSFQFTDSGVLPGLTEVLKALGPKPHPLLVVQFFDTPTQDLQIPGVDGPVSPRDFLESGGDVARVVRLALDV</sequence>
<evidence type="ECO:0000313" key="1">
    <source>
        <dbReference type="EMBL" id="MBB3061106.1"/>
    </source>
</evidence>
<organism evidence="1 2">
    <name type="scientific">Microbulbifer rhizosphaerae</name>
    <dbReference type="NCBI Taxonomy" id="1562603"/>
    <lineage>
        <taxon>Bacteria</taxon>
        <taxon>Pseudomonadati</taxon>
        <taxon>Pseudomonadota</taxon>
        <taxon>Gammaproteobacteria</taxon>
        <taxon>Cellvibrionales</taxon>
        <taxon>Microbulbiferaceae</taxon>
        <taxon>Microbulbifer</taxon>
    </lineage>
</organism>
<dbReference type="RefSeq" id="WP_183459181.1">
    <property type="nucleotide sequence ID" value="NZ_JACHWZ010000007.1"/>
</dbReference>
<accession>A0A7W4Z912</accession>
<evidence type="ECO:0000313" key="2">
    <source>
        <dbReference type="Proteomes" id="UP000535937"/>
    </source>
</evidence>